<dbReference type="InterPro" id="IPR036291">
    <property type="entry name" value="NAD(P)-bd_dom_sf"/>
</dbReference>
<dbReference type="Pfam" id="PF13380">
    <property type="entry name" value="CoA_binding_2"/>
    <property type="match status" value="1"/>
</dbReference>
<name>A0A813I4X4_POLGL</name>
<dbReference type="EMBL" id="CAJNNW010002885">
    <property type="protein sequence ID" value="CAE8644769.1"/>
    <property type="molecule type" value="Genomic_DNA"/>
</dbReference>
<dbReference type="PANTHER" id="PTHR33303:SF2">
    <property type="entry name" value="COA-BINDING DOMAIN-CONTAINING PROTEIN"/>
    <property type="match status" value="1"/>
</dbReference>
<reference evidence="2" key="1">
    <citation type="submission" date="2021-02" db="EMBL/GenBank/DDBJ databases">
        <authorList>
            <person name="Dougan E. K."/>
            <person name="Rhodes N."/>
            <person name="Thang M."/>
            <person name="Chan C."/>
        </authorList>
    </citation>
    <scope>NUCLEOTIDE SEQUENCE</scope>
</reference>
<sequence>LAALQRHIVGAVHERRLAMAATAHAPHLNLLGRQEYSDAYLKSVLSSVRVIAMVGASMTPGKPSYVTMEYMQSKGFRVIPVNPAAQNQTVLGEKIYADMADIPSSLTIDM</sequence>
<evidence type="ECO:0000313" key="3">
    <source>
        <dbReference type="Proteomes" id="UP000626109"/>
    </source>
</evidence>
<evidence type="ECO:0000259" key="1">
    <source>
        <dbReference type="Pfam" id="PF13380"/>
    </source>
</evidence>
<feature type="non-terminal residue" evidence="2">
    <location>
        <position position="110"/>
    </location>
</feature>
<dbReference type="AlphaFoldDB" id="A0A813I4X4"/>
<accession>A0A813I4X4</accession>
<dbReference type="PANTHER" id="PTHR33303">
    <property type="entry name" value="CYTOPLASMIC PROTEIN-RELATED"/>
    <property type="match status" value="1"/>
</dbReference>
<evidence type="ECO:0000313" key="2">
    <source>
        <dbReference type="EMBL" id="CAE8644769.1"/>
    </source>
</evidence>
<dbReference type="Proteomes" id="UP000626109">
    <property type="component" value="Unassembled WGS sequence"/>
</dbReference>
<proteinExistence type="predicted"/>
<organism evidence="2 3">
    <name type="scientific">Polarella glacialis</name>
    <name type="common">Dinoflagellate</name>
    <dbReference type="NCBI Taxonomy" id="89957"/>
    <lineage>
        <taxon>Eukaryota</taxon>
        <taxon>Sar</taxon>
        <taxon>Alveolata</taxon>
        <taxon>Dinophyceae</taxon>
        <taxon>Suessiales</taxon>
        <taxon>Suessiaceae</taxon>
        <taxon>Polarella</taxon>
    </lineage>
</organism>
<feature type="non-terminal residue" evidence="2">
    <location>
        <position position="1"/>
    </location>
</feature>
<dbReference type="SUPFAM" id="SSF51735">
    <property type="entry name" value="NAD(P)-binding Rossmann-fold domains"/>
    <property type="match status" value="1"/>
</dbReference>
<dbReference type="InterPro" id="IPR003781">
    <property type="entry name" value="CoA-bd"/>
</dbReference>
<gene>
    <name evidence="2" type="ORF">PGLA2088_LOCUS3339</name>
</gene>
<dbReference type="Gene3D" id="3.40.50.720">
    <property type="entry name" value="NAD(P)-binding Rossmann-like Domain"/>
    <property type="match status" value="1"/>
</dbReference>
<feature type="domain" description="CoA-binding" evidence="1">
    <location>
        <begin position="49"/>
        <end position="106"/>
    </location>
</feature>
<comment type="caution">
    <text evidence="2">The sequence shown here is derived from an EMBL/GenBank/DDBJ whole genome shotgun (WGS) entry which is preliminary data.</text>
</comment>
<protein>
    <recommendedName>
        <fullName evidence="1">CoA-binding domain-containing protein</fullName>
    </recommendedName>
</protein>